<dbReference type="Proteomes" id="UP000521943">
    <property type="component" value="Unassembled WGS sequence"/>
</dbReference>
<organism evidence="2 3">
    <name type="scientific">Ephemerocybe angulata</name>
    <dbReference type="NCBI Taxonomy" id="980116"/>
    <lineage>
        <taxon>Eukaryota</taxon>
        <taxon>Fungi</taxon>
        <taxon>Dikarya</taxon>
        <taxon>Basidiomycota</taxon>
        <taxon>Agaricomycotina</taxon>
        <taxon>Agaricomycetes</taxon>
        <taxon>Agaricomycetidae</taxon>
        <taxon>Agaricales</taxon>
        <taxon>Agaricineae</taxon>
        <taxon>Psathyrellaceae</taxon>
        <taxon>Ephemerocybe</taxon>
    </lineage>
</organism>
<protein>
    <recommendedName>
        <fullName evidence="1">Fungal-type protein kinase domain-containing protein</fullName>
    </recommendedName>
</protein>
<name>A0A8H6IAE7_9AGAR</name>
<sequence length="227" mass="25793">LFSEGSPHPVVNVRKGKKKGIRDCVRGQIKESKDRLPWDLNDDIPRWKKKIEWLLLEGSPQLIAQGSTSRERAFEKLWNATASPSRNPHATILRRGPYAKHSCKATGPSFEVPTAGPLGYSNIASCFQVKLDEDRCSLFDQVCQLGVYAEQVFNEQPNREFVRCVAISEKHALLVHFDRVGAQIFPIIDIHQDPFSFLRILFAQTLSTKRRSGWTPEFAGKFETAER</sequence>
<feature type="domain" description="Fungal-type protein kinase" evidence="1">
    <location>
        <begin position="120"/>
        <end position="218"/>
    </location>
</feature>
<accession>A0A8H6IAE7</accession>
<dbReference type="Pfam" id="PF17667">
    <property type="entry name" value="Pkinase_fungal"/>
    <property type="match status" value="1"/>
</dbReference>
<dbReference type="EMBL" id="JACGCI010000009">
    <property type="protein sequence ID" value="KAF6761863.1"/>
    <property type="molecule type" value="Genomic_DNA"/>
</dbReference>
<gene>
    <name evidence="2" type="ORF">DFP72DRAFT_1042005</name>
</gene>
<dbReference type="InterPro" id="IPR040976">
    <property type="entry name" value="Pkinase_fungal"/>
</dbReference>
<dbReference type="OrthoDB" id="5584477at2759"/>
<feature type="non-terminal residue" evidence="2">
    <location>
        <position position="227"/>
    </location>
</feature>
<reference evidence="2 3" key="1">
    <citation type="submission" date="2020-07" db="EMBL/GenBank/DDBJ databases">
        <title>Comparative genomics of pyrophilous fungi reveals a link between fire events and developmental genes.</title>
        <authorList>
            <consortium name="DOE Joint Genome Institute"/>
            <person name="Steindorff A.S."/>
            <person name="Carver A."/>
            <person name="Calhoun S."/>
            <person name="Stillman K."/>
            <person name="Liu H."/>
            <person name="Lipzen A."/>
            <person name="Pangilinan J."/>
            <person name="Labutti K."/>
            <person name="Bruns T.D."/>
            <person name="Grigoriev I.V."/>
        </authorList>
    </citation>
    <scope>NUCLEOTIDE SEQUENCE [LARGE SCALE GENOMIC DNA]</scope>
    <source>
        <strain evidence="2 3">CBS 144469</strain>
    </source>
</reference>
<dbReference type="AlphaFoldDB" id="A0A8H6IAE7"/>
<keyword evidence="3" id="KW-1185">Reference proteome</keyword>
<evidence type="ECO:0000313" key="3">
    <source>
        <dbReference type="Proteomes" id="UP000521943"/>
    </source>
</evidence>
<comment type="caution">
    <text evidence="2">The sequence shown here is derived from an EMBL/GenBank/DDBJ whole genome shotgun (WGS) entry which is preliminary data.</text>
</comment>
<proteinExistence type="predicted"/>
<evidence type="ECO:0000259" key="1">
    <source>
        <dbReference type="Pfam" id="PF17667"/>
    </source>
</evidence>
<evidence type="ECO:0000313" key="2">
    <source>
        <dbReference type="EMBL" id="KAF6761863.1"/>
    </source>
</evidence>